<evidence type="ECO:0000259" key="10">
    <source>
        <dbReference type="Pfam" id="PF00117"/>
    </source>
</evidence>
<comment type="similarity">
    <text evidence="2">Belongs to the CTP synthase family.</text>
</comment>
<comment type="pathway">
    <text evidence="1">Pyrimidine metabolism; CTP biosynthesis via de novo pathway; CTP from UDP: step 2/2.</text>
</comment>
<dbReference type="Gene3D" id="3.40.50.880">
    <property type="match status" value="1"/>
</dbReference>
<dbReference type="InterPro" id="IPR004468">
    <property type="entry name" value="CTP_synthase"/>
</dbReference>
<evidence type="ECO:0000256" key="6">
    <source>
        <dbReference type="ARBA" id="ARBA00022840"/>
    </source>
</evidence>
<evidence type="ECO:0000256" key="9">
    <source>
        <dbReference type="ARBA" id="ARBA00047781"/>
    </source>
</evidence>
<dbReference type="GO" id="GO:0003883">
    <property type="term" value="F:CTP synthase activity"/>
    <property type="evidence" value="ECO:0007669"/>
    <property type="project" value="UniProtKB-EC"/>
</dbReference>
<protein>
    <recommendedName>
        <fullName evidence="3">CTP synthase (glutamine hydrolyzing)</fullName>
        <ecNumber evidence="3">6.3.4.2</ecNumber>
    </recommendedName>
</protein>
<dbReference type="GO" id="GO:0005524">
    <property type="term" value="F:ATP binding"/>
    <property type="evidence" value="ECO:0007669"/>
    <property type="project" value="UniProtKB-KW"/>
</dbReference>
<name>A0A645J744_9ZZZZ</name>
<keyword evidence="5" id="KW-0547">Nucleotide-binding</keyword>
<evidence type="ECO:0000256" key="8">
    <source>
        <dbReference type="ARBA" id="ARBA00022975"/>
    </source>
</evidence>
<reference evidence="11" key="1">
    <citation type="submission" date="2019-08" db="EMBL/GenBank/DDBJ databases">
        <authorList>
            <person name="Kucharzyk K."/>
            <person name="Murdoch R.W."/>
            <person name="Higgins S."/>
            <person name="Loffler F."/>
        </authorList>
    </citation>
    <scope>NUCLEOTIDE SEQUENCE</scope>
</reference>
<dbReference type="SUPFAM" id="SSF52317">
    <property type="entry name" value="Class I glutamine amidotransferase-like"/>
    <property type="match status" value="1"/>
</dbReference>
<dbReference type="PANTHER" id="PTHR11550">
    <property type="entry name" value="CTP SYNTHASE"/>
    <property type="match status" value="1"/>
</dbReference>
<sequence>MFQAYGQEMIYERHRHRYEFNNIYRDRFLEAGLEISGTSPDERLVEAVEVTKNGFHVGVQYHPEFKSRPNKAHPLFREFVKAALKLK</sequence>
<keyword evidence="4 11" id="KW-0436">Ligase</keyword>
<evidence type="ECO:0000256" key="1">
    <source>
        <dbReference type="ARBA" id="ARBA00005171"/>
    </source>
</evidence>
<evidence type="ECO:0000256" key="7">
    <source>
        <dbReference type="ARBA" id="ARBA00022962"/>
    </source>
</evidence>
<evidence type="ECO:0000256" key="5">
    <source>
        <dbReference type="ARBA" id="ARBA00022741"/>
    </source>
</evidence>
<evidence type="ECO:0000256" key="2">
    <source>
        <dbReference type="ARBA" id="ARBA00007533"/>
    </source>
</evidence>
<evidence type="ECO:0000256" key="4">
    <source>
        <dbReference type="ARBA" id="ARBA00022598"/>
    </source>
</evidence>
<keyword evidence="6" id="KW-0067">ATP-binding</keyword>
<feature type="domain" description="Glutamine amidotransferase" evidence="10">
    <location>
        <begin position="8"/>
        <end position="81"/>
    </location>
</feature>
<dbReference type="EC" id="6.3.4.2" evidence="3"/>
<comment type="caution">
    <text evidence="11">The sequence shown here is derived from an EMBL/GenBank/DDBJ whole genome shotgun (WGS) entry which is preliminary data.</text>
</comment>
<keyword evidence="7" id="KW-0315">Glutamine amidotransferase</keyword>
<comment type="catalytic activity">
    <reaction evidence="9">
        <text>UTP + L-glutamine + ATP + H2O = CTP + L-glutamate + ADP + phosphate + 2 H(+)</text>
        <dbReference type="Rhea" id="RHEA:26426"/>
        <dbReference type="ChEBI" id="CHEBI:15377"/>
        <dbReference type="ChEBI" id="CHEBI:15378"/>
        <dbReference type="ChEBI" id="CHEBI:29985"/>
        <dbReference type="ChEBI" id="CHEBI:30616"/>
        <dbReference type="ChEBI" id="CHEBI:37563"/>
        <dbReference type="ChEBI" id="CHEBI:43474"/>
        <dbReference type="ChEBI" id="CHEBI:46398"/>
        <dbReference type="ChEBI" id="CHEBI:58359"/>
        <dbReference type="ChEBI" id="CHEBI:456216"/>
        <dbReference type="EC" id="6.3.4.2"/>
    </reaction>
</comment>
<proteinExistence type="inferred from homology"/>
<dbReference type="InterPro" id="IPR029062">
    <property type="entry name" value="Class_I_gatase-like"/>
</dbReference>
<organism evidence="11">
    <name type="scientific">bioreactor metagenome</name>
    <dbReference type="NCBI Taxonomy" id="1076179"/>
    <lineage>
        <taxon>unclassified sequences</taxon>
        <taxon>metagenomes</taxon>
        <taxon>ecological metagenomes</taxon>
    </lineage>
</organism>
<dbReference type="PROSITE" id="PS51273">
    <property type="entry name" value="GATASE_TYPE_1"/>
    <property type="match status" value="1"/>
</dbReference>
<dbReference type="Pfam" id="PF00117">
    <property type="entry name" value="GATase"/>
    <property type="match status" value="1"/>
</dbReference>
<accession>A0A645J744</accession>
<evidence type="ECO:0000313" key="11">
    <source>
        <dbReference type="EMBL" id="MPN58960.1"/>
    </source>
</evidence>
<keyword evidence="8" id="KW-0665">Pyrimidine biosynthesis</keyword>
<dbReference type="InterPro" id="IPR017926">
    <property type="entry name" value="GATASE"/>
</dbReference>
<dbReference type="AlphaFoldDB" id="A0A645J744"/>
<gene>
    <name evidence="11" type="primary">pyrG_56</name>
    <name evidence="11" type="ORF">SDC9_206677</name>
</gene>
<dbReference type="EMBL" id="VSSQ01132386">
    <property type="protein sequence ID" value="MPN58960.1"/>
    <property type="molecule type" value="Genomic_DNA"/>
</dbReference>
<dbReference type="GO" id="GO:0005829">
    <property type="term" value="C:cytosol"/>
    <property type="evidence" value="ECO:0007669"/>
    <property type="project" value="TreeGrafter"/>
</dbReference>
<dbReference type="PANTHER" id="PTHR11550:SF0">
    <property type="entry name" value="CTP SYNTHASE-RELATED"/>
    <property type="match status" value="1"/>
</dbReference>
<dbReference type="UniPathway" id="UPA00159">
    <property type="reaction ID" value="UER00277"/>
</dbReference>
<dbReference type="GO" id="GO:0042802">
    <property type="term" value="F:identical protein binding"/>
    <property type="evidence" value="ECO:0007669"/>
    <property type="project" value="TreeGrafter"/>
</dbReference>
<evidence type="ECO:0000256" key="3">
    <source>
        <dbReference type="ARBA" id="ARBA00012291"/>
    </source>
</evidence>
<dbReference type="GO" id="GO:0044210">
    <property type="term" value="P:'de novo' CTP biosynthetic process"/>
    <property type="evidence" value="ECO:0007669"/>
    <property type="project" value="UniProtKB-UniPathway"/>
</dbReference>
<dbReference type="GO" id="GO:0019856">
    <property type="term" value="P:pyrimidine nucleobase biosynthetic process"/>
    <property type="evidence" value="ECO:0007669"/>
    <property type="project" value="TreeGrafter"/>
</dbReference>